<protein>
    <submittedName>
        <fullName evidence="6">Transcriptional regulator</fullName>
    </submittedName>
</protein>
<feature type="compositionally biased region" description="Low complexity" evidence="4">
    <location>
        <begin position="130"/>
        <end position="139"/>
    </location>
</feature>
<feature type="compositionally biased region" description="Polar residues" evidence="4">
    <location>
        <begin position="164"/>
        <end position="178"/>
    </location>
</feature>
<dbReference type="InterPro" id="IPR038635">
    <property type="entry name" value="CCR4-NOT_su2/3/5_C_sf"/>
</dbReference>
<dbReference type="GO" id="GO:0006355">
    <property type="term" value="P:regulation of DNA-templated transcription"/>
    <property type="evidence" value="ECO:0007669"/>
    <property type="project" value="InterPro"/>
</dbReference>
<dbReference type="InterPro" id="IPR007282">
    <property type="entry name" value="NOT2/3/5_C"/>
</dbReference>
<sequence length="499" mass="55497">MNRQGQPRPLPAVNNNSNNTQTPQPRTASNGRMLTNKTGSWAQPSVSTASNTGHPARESLPPENWAQAMNSRTNNQLDLSASSFPSLNNAGLHSQSHNVGSSAWQTGPPQNEQSQRQQLQPARSHAPSRQQQQQQQQQQPASSNREGLYPTDTYSRNAPMEFPTESSQTLRRTNQISSGPPGLVQRPQNQQNDGVSRDLSRVTSPSGQTQTSRSPIPQSLNAAIGQDRLLSQDIRPQAKDYPQDSPSQSVALQSRDLFSDRDSGTRPEQSMEAIFAGMSEREKFGMKGYIAEQENASPAARSLMRGVDLTTLGINMSSQEPLLTTYPGPWAEANAQPLRPLDSEYSIPDCYTVKKIAPLASRINGFMDETLFFIFYTMPRDYTQMLVAQELVARKWRYHMREKQWLTRDENSPSPVLLDDKVSEQGYYIWWDTKLWKKVRRVYTLRYEDLEEQPSMGNRAMPAAAMGGMAGGVMNGGMGAANFNAVPGLERMAVIGRGF</sequence>
<evidence type="ECO:0000256" key="3">
    <source>
        <dbReference type="ARBA" id="ARBA00023163"/>
    </source>
</evidence>
<comment type="similarity">
    <text evidence="1">Belongs to the CNOT2/3/5 family.</text>
</comment>
<feature type="domain" description="NOT2/NOT3/NOT5 C-terminal" evidence="5">
    <location>
        <begin position="327"/>
        <end position="450"/>
    </location>
</feature>
<feature type="region of interest" description="Disordered" evidence="4">
    <location>
        <begin position="237"/>
        <end position="269"/>
    </location>
</feature>
<evidence type="ECO:0000313" key="7">
    <source>
        <dbReference type="Proteomes" id="UP001161757"/>
    </source>
</evidence>
<dbReference type="EMBL" id="JAJGCB010000012">
    <property type="protein sequence ID" value="KAJ8990070.1"/>
    <property type="molecule type" value="Genomic_DNA"/>
</dbReference>
<dbReference type="GO" id="GO:0000289">
    <property type="term" value="P:nuclear-transcribed mRNA poly(A) tail shortening"/>
    <property type="evidence" value="ECO:0007669"/>
    <property type="project" value="UniProtKB-ARBA"/>
</dbReference>
<evidence type="ECO:0000259" key="5">
    <source>
        <dbReference type="Pfam" id="PF04153"/>
    </source>
</evidence>
<reference evidence="6" key="1">
    <citation type="submission" date="2023-01" db="EMBL/GenBank/DDBJ databases">
        <title>Exophiala dermititidis isolated from Cystic Fibrosis Patient.</title>
        <authorList>
            <person name="Kurbessoian T."/>
            <person name="Crocker A."/>
            <person name="Murante D."/>
            <person name="Hogan D.A."/>
            <person name="Stajich J.E."/>
        </authorList>
    </citation>
    <scope>NUCLEOTIDE SEQUENCE</scope>
    <source>
        <strain evidence="6">Ex8</strain>
    </source>
</reference>
<dbReference type="InterPro" id="IPR040168">
    <property type="entry name" value="Not2/3/5"/>
</dbReference>
<keyword evidence="2" id="KW-0805">Transcription regulation</keyword>
<evidence type="ECO:0000313" key="6">
    <source>
        <dbReference type="EMBL" id="KAJ8990070.1"/>
    </source>
</evidence>
<dbReference type="Gene3D" id="2.30.30.1020">
    <property type="entry name" value="CCR4-NOT complex subunit 2/3/5, C-terminal domain"/>
    <property type="match status" value="1"/>
</dbReference>
<dbReference type="Pfam" id="PF04153">
    <property type="entry name" value="NOT2_3_5_C"/>
    <property type="match status" value="1"/>
</dbReference>
<dbReference type="Proteomes" id="UP001161757">
    <property type="component" value="Unassembled WGS sequence"/>
</dbReference>
<feature type="compositionally biased region" description="Polar residues" evidence="4">
    <location>
        <begin position="201"/>
        <end position="220"/>
    </location>
</feature>
<accession>A0AAN6EUD5</accession>
<comment type="caution">
    <text evidence="6">The sequence shown here is derived from an EMBL/GenBank/DDBJ whole genome shotgun (WGS) entry which is preliminary data.</text>
</comment>
<dbReference type="GO" id="GO:0030015">
    <property type="term" value="C:CCR4-NOT core complex"/>
    <property type="evidence" value="ECO:0007669"/>
    <property type="project" value="InterPro"/>
</dbReference>
<gene>
    <name evidence="6" type="primary">CDC36</name>
    <name evidence="6" type="ORF">HRR80_006203</name>
</gene>
<dbReference type="PANTHER" id="PTHR23326">
    <property type="entry name" value="CCR4 NOT-RELATED"/>
    <property type="match status" value="1"/>
</dbReference>
<feature type="compositionally biased region" description="Polar residues" evidence="4">
    <location>
        <begin position="20"/>
        <end position="53"/>
    </location>
</feature>
<organism evidence="6 7">
    <name type="scientific">Exophiala dermatitidis</name>
    <name type="common">Black yeast-like fungus</name>
    <name type="synonym">Wangiella dermatitidis</name>
    <dbReference type="NCBI Taxonomy" id="5970"/>
    <lineage>
        <taxon>Eukaryota</taxon>
        <taxon>Fungi</taxon>
        <taxon>Dikarya</taxon>
        <taxon>Ascomycota</taxon>
        <taxon>Pezizomycotina</taxon>
        <taxon>Eurotiomycetes</taxon>
        <taxon>Chaetothyriomycetidae</taxon>
        <taxon>Chaetothyriales</taxon>
        <taxon>Herpotrichiellaceae</taxon>
        <taxon>Exophiala</taxon>
    </lineage>
</organism>
<keyword evidence="3" id="KW-0804">Transcription</keyword>
<feature type="region of interest" description="Disordered" evidence="4">
    <location>
        <begin position="1"/>
        <end position="220"/>
    </location>
</feature>
<proteinExistence type="inferred from homology"/>
<dbReference type="AlphaFoldDB" id="A0AAN6EUD5"/>
<evidence type="ECO:0000256" key="1">
    <source>
        <dbReference type="ARBA" id="ARBA00007682"/>
    </source>
</evidence>
<evidence type="ECO:0000256" key="2">
    <source>
        <dbReference type="ARBA" id="ARBA00023015"/>
    </source>
</evidence>
<evidence type="ECO:0000256" key="4">
    <source>
        <dbReference type="SAM" id="MobiDB-lite"/>
    </source>
</evidence>
<name>A0AAN6EUD5_EXODE</name>
<feature type="compositionally biased region" description="Polar residues" evidence="4">
    <location>
        <begin position="67"/>
        <end position="121"/>
    </location>
</feature>